<feature type="transmembrane region" description="Helical" evidence="9">
    <location>
        <begin position="189"/>
        <end position="213"/>
    </location>
</feature>
<keyword evidence="7 9" id="KW-1133">Transmembrane helix</keyword>
<dbReference type="GO" id="GO:0005304">
    <property type="term" value="F:L-valine transmembrane transporter activity"/>
    <property type="evidence" value="ECO:0007669"/>
    <property type="project" value="TreeGrafter"/>
</dbReference>
<accession>A0A9D9H4X5</accession>
<organism evidence="10 11">
    <name type="scientific">Candidatus Ornithospirochaeta stercoripullorum</name>
    <dbReference type="NCBI Taxonomy" id="2840899"/>
    <lineage>
        <taxon>Bacteria</taxon>
        <taxon>Pseudomonadati</taxon>
        <taxon>Spirochaetota</taxon>
        <taxon>Spirochaetia</taxon>
        <taxon>Spirochaetales</taxon>
        <taxon>Spirochaetaceae</taxon>
        <taxon>Spirochaetaceae incertae sedis</taxon>
        <taxon>Candidatus Ornithospirochaeta</taxon>
    </lineage>
</organism>
<keyword evidence="6" id="KW-0029">Amino-acid transport</keyword>
<proteinExistence type="inferred from homology"/>
<evidence type="ECO:0000256" key="4">
    <source>
        <dbReference type="ARBA" id="ARBA00022475"/>
    </source>
</evidence>
<sequence>MALKRKGILLSFTVFAMFFGAGNLIFPAFLAFQAGENIVPAFIGFAITAIGFPVLSLLAAEKAGSLSALAGKVSKLFSLLFTVAIHLAIGPCLAIPRTSSTSFEMLKAAFSFEGLASSIIFSALFFLAAAIIALHPEKLSKRLGRILAPILILLIIILFAGTICIDLNSTSALDEWASSPFSTGFKEGYQTMDAVAGLAFGSVLIINIQALGIKKEDEMKEGVKAAIGGGIFLLFIYALLAVIGMKANAFAPDAKTGADILSAAAWWISPTVGRYLIAAIFLIACFNTAVGLLSSCGEYFSSIAPRISRNKWIAIFAIVSAVIANAGLSSIIAISSPVLELLYPAAITLILLAFLPGQVERHLTYILAVSVSLISSLLAMLNIPLPLSAYGFGWLLPTITAGIIGFVLDNKKPVHR</sequence>
<evidence type="ECO:0000313" key="10">
    <source>
        <dbReference type="EMBL" id="MBO8436039.1"/>
    </source>
</evidence>
<evidence type="ECO:0000256" key="7">
    <source>
        <dbReference type="ARBA" id="ARBA00022989"/>
    </source>
</evidence>
<feature type="transmembrane region" description="Helical" evidence="9">
    <location>
        <begin position="225"/>
        <end position="245"/>
    </location>
</feature>
<dbReference type="GO" id="GO:0015188">
    <property type="term" value="F:L-isoleucine transmembrane transporter activity"/>
    <property type="evidence" value="ECO:0007669"/>
    <property type="project" value="TreeGrafter"/>
</dbReference>
<comment type="caution">
    <text evidence="10">The sequence shown here is derived from an EMBL/GenBank/DDBJ whole genome shotgun (WGS) entry which is preliminary data.</text>
</comment>
<feature type="transmembrane region" description="Helical" evidence="9">
    <location>
        <begin position="389"/>
        <end position="408"/>
    </location>
</feature>
<reference evidence="10" key="1">
    <citation type="submission" date="2020-10" db="EMBL/GenBank/DDBJ databases">
        <authorList>
            <person name="Gilroy R."/>
        </authorList>
    </citation>
    <scope>NUCLEOTIDE SEQUENCE</scope>
    <source>
        <strain evidence="10">7293</strain>
    </source>
</reference>
<dbReference type="GO" id="GO:0015190">
    <property type="term" value="F:L-leucine transmembrane transporter activity"/>
    <property type="evidence" value="ECO:0007669"/>
    <property type="project" value="TreeGrafter"/>
</dbReference>
<feature type="transmembrane region" description="Helical" evidence="9">
    <location>
        <begin position="275"/>
        <end position="300"/>
    </location>
</feature>
<keyword evidence="3" id="KW-0813">Transport</keyword>
<dbReference type="GO" id="GO:0005886">
    <property type="term" value="C:plasma membrane"/>
    <property type="evidence" value="ECO:0007669"/>
    <property type="project" value="UniProtKB-SubCell"/>
</dbReference>
<keyword evidence="4" id="KW-1003">Cell membrane</keyword>
<feature type="transmembrane region" description="Helical" evidence="9">
    <location>
        <begin position="38"/>
        <end position="60"/>
    </location>
</feature>
<feature type="transmembrane region" description="Helical" evidence="9">
    <location>
        <begin position="364"/>
        <end position="383"/>
    </location>
</feature>
<reference evidence="10" key="2">
    <citation type="journal article" date="2021" name="PeerJ">
        <title>Extensive microbial diversity within the chicken gut microbiome revealed by metagenomics and culture.</title>
        <authorList>
            <person name="Gilroy R."/>
            <person name="Ravi A."/>
            <person name="Getino M."/>
            <person name="Pursley I."/>
            <person name="Horton D.L."/>
            <person name="Alikhan N.F."/>
            <person name="Baker D."/>
            <person name="Gharbi K."/>
            <person name="Hall N."/>
            <person name="Watson M."/>
            <person name="Adriaenssens E.M."/>
            <person name="Foster-Nyarko E."/>
            <person name="Jarju S."/>
            <person name="Secka A."/>
            <person name="Antonio M."/>
            <person name="Oren A."/>
            <person name="Chaudhuri R.R."/>
            <person name="La Ragione R."/>
            <person name="Hildebrand F."/>
            <person name="Pallen M.J."/>
        </authorList>
    </citation>
    <scope>NUCLEOTIDE SEQUENCE</scope>
    <source>
        <strain evidence="10">7293</strain>
    </source>
</reference>
<dbReference type="PANTHER" id="PTHR30588">
    <property type="entry name" value="BRANCHED-CHAIN AMINO ACID TRANSPORT SYSTEM 2 CARRIER PROTEIN"/>
    <property type="match status" value="1"/>
</dbReference>
<protein>
    <submittedName>
        <fullName evidence="10">Branched-chain amino acid transport system II carrier protein</fullName>
    </submittedName>
</protein>
<dbReference type="GO" id="GO:0015820">
    <property type="term" value="P:L-leucine transport"/>
    <property type="evidence" value="ECO:0007669"/>
    <property type="project" value="TreeGrafter"/>
</dbReference>
<feature type="transmembrane region" description="Helical" evidence="9">
    <location>
        <begin position="341"/>
        <end position="357"/>
    </location>
</feature>
<name>A0A9D9H4X5_9SPIO</name>
<dbReference type="AlphaFoldDB" id="A0A9D9H4X5"/>
<dbReference type="InterPro" id="IPR004685">
    <property type="entry name" value="Brnchd-chn_aa_trnsp_Livcs"/>
</dbReference>
<feature type="transmembrane region" description="Helical" evidence="9">
    <location>
        <begin position="76"/>
        <end position="96"/>
    </location>
</feature>
<feature type="transmembrane region" description="Helical" evidence="9">
    <location>
        <begin position="312"/>
        <end position="335"/>
    </location>
</feature>
<evidence type="ECO:0000256" key="9">
    <source>
        <dbReference type="SAM" id="Phobius"/>
    </source>
</evidence>
<evidence type="ECO:0000313" key="11">
    <source>
        <dbReference type="Proteomes" id="UP000823615"/>
    </source>
</evidence>
<keyword evidence="5 9" id="KW-0812">Transmembrane</keyword>
<evidence type="ECO:0000256" key="3">
    <source>
        <dbReference type="ARBA" id="ARBA00022448"/>
    </source>
</evidence>
<evidence type="ECO:0000256" key="6">
    <source>
        <dbReference type="ARBA" id="ARBA00022970"/>
    </source>
</evidence>
<gene>
    <name evidence="10" type="primary">brnQ</name>
    <name evidence="10" type="ORF">IAA97_03570</name>
</gene>
<evidence type="ECO:0000256" key="2">
    <source>
        <dbReference type="ARBA" id="ARBA00008540"/>
    </source>
</evidence>
<dbReference type="PANTHER" id="PTHR30588:SF0">
    <property type="entry name" value="BRANCHED-CHAIN AMINO ACID PERMEASE BRNQ"/>
    <property type="match status" value="1"/>
</dbReference>
<comment type="similarity">
    <text evidence="2">Belongs to the branched chain amino acid transporter family.</text>
</comment>
<comment type="subcellular location">
    <subcellularLocation>
        <location evidence="1">Cell membrane</location>
        <topology evidence="1">Multi-pass membrane protein</topology>
    </subcellularLocation>
</comment>
<evidence type="ECO:0000256" key="1">
    <source>
        <dbReference type="ARBA" id="ARBA00004651"/>
    </source>
</evidence>
<dbReference type="NCBIfam" id="TIGR00796">
    <property type="entry name" value="livcs"/>
    <property type="match status" value="1"/>
</dbReference>
<dbReference type="GO" id="GO:0015818">
    <property type="term" value="P:isoleucine transport"/>
    <property type="evidence" value="ECO:0007669"/>
    <property type="project" value="TreeGrafter"/>
</dbReference>
<evidence type="ECO:0000256" key="8">
    <source>
        <dbReference type="ARBA" id="ARBA00023136"/>
    </source>
</evidence>
<keyword evidence="8 9" id="KW-0472">Membrane</keyword>
<dbReference type="Pfam" id="PF05525">
    <property type="entry name" value="Branch_AA_trans"/>
    <property type="match status" value="1"/>
</dbReference>
<feature type="transmembrane region" description="Helical" evidence="9">
    <location>
        <begin position="116"/>
        <end position="134"/>
    </location>
</feature>
<feature type="transmembrane region" description="Helical" evidence="9">
    <location>
        <begin position="146"/>
        <end position="169"/>
    </location>
</feature>
<dbReference type="Proteomes" id="UP000823615">
    <property type="component" value="Unassembled WGS sequence"/>
</dbReference>
<dbReference type="EMBL" id="JADIMT010000048">
    <property type="protein sequence ID" value="MBO8436039.1"/>
    <property type="molecule type" value="Genomic_DNA"/>
</dbReference>
<evidence type="ECO:0000256" key="5">
    <source>
        <dbReference type="ARBA" id="ARBA00022692"/>
    </source>
</evidence>
<feature type="transmembrane region" description="Helical" evidence="9">
    <location>
        <begin position="7"/>
        <end position="32"/>
    </location>
</feature>